<dbReference type="InterPro" id="IPR052022">
    <property type="entry name" value="26kDa_periplasmic_antigen"/>
</dbReference>
<evidence type="ECO:0000313" key="1">
    <source>
        <dbReference type="EMBL" id="AII04273.1"/>
    </source>
</evidence>
<proteinExistence type="predicted"/>
<accession>A0A076EGM3</accession>
<reference evidence="1 2" key="1">
    <citation type="submission" date="2014-07" db="EMBL/GenBank/DDBJ databases">
        <title>Genome Sequence of Rhodococcus opacus Strain R7, a Biodegrader of Mono- and Polycyclic Aromatic Hydrocarbons.</title>
        <authorList>
            <person name="Di Gennaro P."/>
            <person name="Zampolli J."/>
            <person name="Presti I."/>
            <person name="Cappelletti M."/>
            <person name="D'Ursi P."/>
            <person name="Orro A."/>
            <person name="Mezzelani A."/>
            <person name="Milanesi L."/>
        </authorList>
    </citation>
    <scope>NUCLEOTIDE SEQUENCE [LARGE SCALE GENOMIC DNA]</scope>
    <source>
        <strain evidence="1 2">R7</strain>
    </source>
</reference>
<protein>
    <recommendedName>
        <fullName evidence="3">SIMPL domain-containing protein</fullName>
    </recommendedName>
</protein>
<evidence type="ECO:0008006" key="3">
    <source>
        <dbReference type="Google" id="ProtNLM"/>
    </source>
</evidence>
<dbReference type="RefSeq" id="WP_037232374.1">
    <property type="nucleotide sequence ID" value="NZ_CP008947.1"/>
</dbReference>
<dbReference type="Pfam" id="PF04402">
    <property type="entry name" value="SIMPL"/>
    <property type="match status" value="1"/>
</dbReference>
<dbReference type="PANTHER" id="PTHR34387:SF1">
    <property type="entry name" value="PERIPLASMIC IMMUNOGENIC PROTEIN"/>
    <property type="match status" value="1"/>
</dbReference>
<dbReference type="Gene3D" id="3.30.70.2970">
    <property type="entry name" value="Protein of unknown function (DUF541), domain 2"/>
    <property type="match status" value="1"/>
</dbReference>
<name>A0A076EGM3_RHOOP</name>
<gene>
    <name evidence="1" type="ORF">EP51_06605</name>
</gene>
<dbReference type="Gene3D" id="3.30.110.170">
    <property type="entry name" value="Protein of unknown function (DUF541), domain 1"/>
    <property type="match status" value="1"/>
</dbReference>
<dbReference type="AlphaFoldDB" id="A0A076EGM3"/>
<evidence type="ECO:0000313" key="2">
    <source>
        <dbReference type="Proteomes" id="UP000028488"/>
    </source>
</evidence>
<dbReference type="EMBL" id="CP008947">
    <property type="protein sequence ID" value="AII04273.1"/>
    <property type="molecule type" value="Genomic_DNA"/>
</dbReference>
<organism evidence="1 2">
    <name type="scientific">Rhodococcus opacus</name>
    <name type="common">Nocardia opaca</name>
    <dbReference type="NCBI Taxonomy" id="37919"/>
    <lineage>
        <taxon>Bacteria</taxon>
        <taxon>Bacillati</taxon>
        <taxon>Actinomycetota</taxon>
        <taxon>Actinomycetes</taxon>
        <taxon>Mycobacteriales</taxon>
        <taxon>Nocardiaceae</taxon>
        <taxon>Rhodococcus</taxon>
    </lineage>
</organism>
<dbReference type="GO" id="GO:0006974">
    <property type="term" value="P:DNA damage response"/>
    <property type="evidence" value="ECO:0007669"/>
    <property type="project" value="TreeGrafter"/>
</dbReference>
<sequence length="220" mass="22657">MTVATTDHAERSVTVRGSGIVSAVPDLVRATVTVTATRAAVAEAFEAVARSTTAVTDTLRGYGVSGPDLATTGLSVHSETTWTEGRGSEVTGYTAATTLQITVREAGASASSPAQVVAACVGAGGDAIRLGGLEFDFSDPAALTATARDRAWADALAKAEQYASLSRRVLGEVLDVSEVDIGDVSPRPVAKAFAAADSPIAVERGEKPTRVDVRVRWRLA</sequence>
<dbReference type="eggNOG" id="COG2968">
    <property type="taxonomic scope" value="Bacteria"/>
</dbReference>
<dbReference type="Proteomes" id="UP000028488">
    <property type="component" value="Chromosome"/>
</dbReference>
<dbReference type="InterPro" id="IPR007497">
    <property type="entry name" value="SIMPL/DUF541"/>
</dbReference>
<dbReference type="PANTHER" id="PTHR34387">
    <property type="entry name" value="SLR1258 PROTEIN"/>
    <property type="match status" value="1"/>
</dbReference>